<dbReference type="InterPro" id="IPR052159">
    <property type="entry name" value="Competence_DNA_uptake"/>
</dbReference>
<keyword evidence="4" id="KW-1185">Reference proteome</keyword>
<evidence type="ECO:0000313" key="4">
    <source>
        <dbReference type="Proteomes" id="UP000222824"/>
    </source>
</evidence>
<accession>A0A2G1WI36</accession>
<feature type="compositionally biased region" description="Acidic residues" evidence="1">
    <location>
        <begin position="348"/>
        <end position="371"/>
    </location>
</feature>
<dbReference type="PANTHER" id="PTHR30619:SF1">
    <property type="entry name" value="RECOMBINATION PROTEIN 2"/>
    <property type="match status" value="1"/>
</dbReference>
<dbReference type="OrthoDB" id="3327at2157"/>
<feature type="region of interest" description="Disordered" evidence="1">
    <location>
        <begin position="304"/>
        <end position="379"/>
    </location>
</feature>
<dbReference type="Gene3D" id="2.60.40.1260">
    <property type="entry name" value="Lamin Tail domain"/>
    <property type="match status" value="1"/>
</dbReference>
<dbReference type="SMART" id="SM00849">
    <property type="entry name" value="Lactamase_B"/>
    <property type="match status" value="1"/>
</dbReference>
<reference evidence="3 4" key="1">
    <citation type="journal article" date="2014" name="Front. Microbiol.">
        <title>Population and genomic analysis of the genus Halorubrum.</title>
        <authorList>
            <person name="Fullmer M.S."/>
            <person name="Soucy S.M."/>
            <person name="Swithers K.S."/>
            <person name="Makkay A.M."/>
            <person name="Wheeler R."/>
            <person name="Ventosa A."/>
            <person name="Gogarten J.P."/>
            <person name="Papke R.T."/>
        </authorList>
    </citation>
    <scope>NUCLEOTIDE SEQUENCE [LARGE SCALE GENOMIC DNA]</scope>
    <source>
        <strain evidence="3 4">C49</strain>
    </source>
</reference>
<dbReference type="Pfam" id="PF00932">
    <property type="entry name" value="LTD"/>
    <property type="match status" value="1"/>
</dbReference>
<dbReference type="AlphaFoldDB" id="A0A2G1WI36"/>
<sequence>MIVSRELSRVLLLLGVVVLAGCAGVPLGEPVSTDTAPDSGSDVATANGSLEVHFINVGQSVSTLVIEPDGETMLVDTGHYNDDGEYVLEYLRQRNVTRIDHLVTSHNDADHIGGNAAIIDYYETEADEIGAVYDPGIAANTVTYEEYLDAVEAHNVTLYETREGDAIPFGEATVDVLGPPEPYLENEARNENSIVLKLTHGETSFMLSGDAEDDQEAYLVDAYGEQLQSTVLKAGHHGSSSSSSGAFIDAVDPRVAVVSSAYDSQYGHPHEEVLQRFADRSVPAYWTATHGNVVLVSDGTNVSVRTQRAAPTEPRSVRDGEPIAPGTAGDAAERARIGGGGAVAVTDGGDDGDDGDGGDDTDDAGESDAETAPESNGTLAVATINADAAGDDGENLNDEYVVFENAGTETLDLSGWAVEDEAGKRYVVPDGVTLAPDETLTLRTGSGTDSAHELYWGAGSPVWNNGGDTVTVTNATGDRVLAESYA</sequence>
<organism evidence="3 4">
    <name type="scientific">Halorubrum persicum</name>
    <dbReference type="NCBI Taxonomy" id="1383844"/>
    <lineage>
        <taxon>Archaea</taxon>
        <taxon>Methanobacteriati</taxon>
        <taxon>Methanobacteriota</taxon>
        <taxon>Stenosarchaea group</taxon>
        <taxon>Halobacteria</taxon>
        <taxon>Halobacteriales</taxon>
        <taxon>Haloferacaceae</taxon>
        <taxon>Halorubrum</taxon>
    </lineage>
</organism>
<evidence type="ECO:0000259" key="2">
    <source>
        <dbReference type="PROSITE" id="PS51841"/>
    </source>
</evidence>
<dbReference type="EMBL" id="NHOA01000084">
    <property type="protein sequence ID" value="PHQ38653.1"/>
    <property type="molecule type" value="Genomic_DNA"/>
</dbReference>
<dbReference type="InterPro" id="IPR035681">
    <property type="entry name" value="ComA-like_MBL"/>
</dbReference>
<dbReference type="Proteomes" id="UP000222824">
    <property type="component" value="Unassembled WGS sequence"/>
</dbReference>
<dbReference type="SUPFAM" id="SSF56281">
    <property type="entry name" value="Metallo-hydrolase/oxidoreductase"/>
    <property type="match status" value="1"/>
</dbReference>
<evidence type="ECO:0000256" key="1">
    <source>
        <dbReference type="SAM" id="MobiDB-lite"/>
    </source>
</evidence>
<name>A0A2G1WI36_9EURY</name>
<proteinExistence type="predicted"/>
<dbReference type="CDD" id="cd07731">
    <property type="entry name" value="ComA-like_MBL-fold"/>
    <property type="match status" value="1"/>
</dbReference>
<dbReference type="InterPro" id="IPR001279">
    <property type="entry name" value="Metallo-B-lactamas"/>
</dbReference>
<dbReference type="PANTHER" id="PTHR30619">
    <property type="entry name" value="DNA INTERNALIZATION/COMPETENCE PROTEIN COMEC/REC2"/>
    <property type="match status" value="1"/>
</dbReference>
<dbReference type="SUPFAM" id="SSF74853">
    <property type="entry name" value="Lamin A/C globular tail domain"/>
    <property type="match status" value="1"/>
</dbReference>
<dbReference type="Pfam" id="PF00753">
    <property type="entry name" value="Lactamase_B"/>
    <property type="match status" value="1"/>
</dbReference>
<dbReference type="InterPro" id="IPR036415">
    <property type="entry name" value="Lamin_tail_dom_sf"/>
</dbReference>
<protein>
    <submittedName>
        <fullName evidence="3">Competence protein</fullName>
    </submittedName>
</protein>
<dbReference type="RefSeq" id="WP_099255489.1">
    <property type="nucleotide sequence ID" value="NZ_NHOA01000084.1"/>
</dbReference>
<dbReference type="InterPro" id="IPR036866">
    <property type="entry name" value="RibonucZ/Hydroxyglut_hydro"/>
</dbReference>
<dbReference type="PROSITE" id="PS51257">
    <property type="entry name" value="PROKAR_LIPOPROTEIN"/>
    <property type="match status" value="1"/>
</dbReference>
<dbReference type="Gene3D" id="3.60.15.10">
    <property type="entry name" value="Ribonuclease Z/Hydroxyacylglutathione hydrolase-like"/>
    <property type="match status" value="1"/>
</dbReference>
<evidence type="ECO:0000313" key="3">
    <source>
        <dbReference type="EMBL" id="PHQ38653.1"/>
    </source>
</evidence>
<dbReference type="PROSITE" id="PS51841">
    <property type="entry name" value="LTD"/>
    <property type="match status" value="1"/>
</dbReference>
<comment type="caution">
    <text evidence="3">The sequence shown here is derived from an EMBL/GenBank/DDBJ whole genome shotgun (WGS) entry which is preliminary data.</text>
</comment>
<gene>
    <name evidence="3" type="ORF">DJ69_10050</name>
</gene>
<feature type="domain" description="LTD" evidence="2">
    <location>
        <begin position="367"/>
        <end position="486"/>
    </location>
</feature>
<dbReference type="InterPro" id="IPR001322">
    <property type="entry name" value="Lamin_tail_dom"/>
</dbReference>